<comment type="caution">
    <text evidence="9">The sequence shown here is derived from an EMBL/GenBank/DDBJ whole genome shotgun (WGS) entry which is preliminary data.</text>
</comment>
<organism evidence="9 10">
    <name type="scientific">Gracilariopsis chorda</name>
    <dbReference type="NCBI Taxonomy" id="448386"/>
    <lineage>
        <taxon>Eukaryota</taxon>
        <taxon>Rhodophyta</taxon>
        <taxon>Florideophyceae</taxon>
        <taxon>Rhodymeniophycidae</taxon>
        <taxon>Gracilariales</taxon>
        <taxon>Gracilariaceae</taxon>
        <taxon>Gracilariopsis</taxon>
    </lineage>
</organism>
<gene>
    <name evidence="9" type="ORF">BWQ96_07737</name>
</gene>
<evidence type="ECO:0000256" key="3">
    <source>
        <dbReference type="ARBA" id="ARBA00022763"/>
    </source>
</evidence>
<dbReference type="STRING" id="448386.A0A2V3IKF6"/>
<evidence type="ECO:0000313" key="10">
    <source>
        <dbReference type="Proteomes" id="UP000247409"/>
    </source>
</evidence>
<dbReference type="GO" id="GO:0016829">
    <property type="term" value="F:lyase activity"/>
    <property type="evidence" value="ECO:0007669"/>
    <property type="project" value="UniProtKB-KW"/>
</dbReference>
<reference evidence="9 10" key="1">
    <citation type="journal article" date="2018" name="Mol. Biol. Evol.">
        <title>Analysis of the draft genome of the red seaweed Gracilariopsis chorda provides insights into genome size evolution in Rhodophyta.</title>
        <authorList>
            <person name="Lee J."/>
            <person name="Yang E.C."/>
            <person name="Graf L."/>
            <person name="Yang J.H."/>
            <person name="Qiu H."/>
            <person name="Zel Zion U."/>
            <person name="Chan C.X."/>
            <person name="Stephens T.G."/>
            <person name="Weber A.P.M."/>
            <person name="Boo G.H."/>
            <person name="Boo S.M."/>
            <person name="Kim K.M."/>
            <person name="Shin Y."/>
            <person name="Jung M."/>
            <person name="Lee S.J."/>
            <person name="Yim H.S."/>
            <person name="Lee J.H."/>
            <person name="Bhattacharya D."/>
            <person name="Yoon H.S."/>
        </authorList>
    </citation>
    <scope>NUCLEOTIDE SEQUENCE [LARGE SCALE GENOMIC DNA]</scope>
    <source>
        <strain evidence="9 10">SKKU-2015</strain>
        <tissue evidence="9">Whole body</tissue>
    </source>
</reference>
<keyword evidence="3" id="KW-0227">DNA damage</keyword>
<feature type="compositionally biased region" description="Basic residues" evidence="8">
    <location>
        <begin position="26"/>
        <end position="35"/>
    </location>
</feature>
<keyword evidence="4" id="KW-0378">Hydrolase</keyword>
<proteinExistence type="inferred from homology"/>
<evidence type="ECO:0000256" key="8">
    <source>
        <dbReference type="SAM" id="MobiDB-lite"/>
    </source>
</evidence>
<dbReference type="GO" id="GO:0006508">
    <property type="term" value="P:proteolysis"/>
    <property type="evidence" value="ECO:0007669"/>
    <property type="project" value="UniProtKB-KW"/>
</dbReference>
<dbReference type="GO" id="GO:0003697">
    <property type="term" value="F:single-stranded DNA binding"/>
    <property type="evidence" value="ECO:0007669"/>
    <property type="project" value="InterPro"/>
</dbReference>
<evidence type="ECO:0000256" key="5">
    <source>
        <dbReference type="ARBA" id="ARBA00023124"/>
    </source>
</evidence>
<evidence type="ECO:0000256" key="2">
    <source>
        <dbReference type="ARBA" id="ARBA00022670"/>
    </source>
</evidence>
<keyword evidence="2" id="KW-0645">Protease</keyword>
<sequence length="255" mass="28909">MCGRYQLNVEAAALAATHPNATWHPNHAKQHKPRQQVRPTTQAPVLVHETSNPTFQLMKWGFSRGGSPLINARKETVLELPTFRPQMRRRCAIPVTGFYEWQKEAGPGKPSKTPFLIRSIPKAAFEDVSVAYMAGIYRTENENGQATSKFVVLTEKAASELEWLHNRQPVFLRSEKQVEEWLRMDASPTDAVKGLVDGTGFSWWRMAPDLADKYRGKVMKQKGIDAFFGSKAKTKDTQSLRVKSRLKKNKKATKK</sequence>
<keyword evidence="7" id="KW-0456">Lyase</keyword>
<evidence type="ECO:0000313" key="9">
    <source>
        <dbReference type="EMBL" id="PXF42575.1"/>
    </source>
</evidence>
<keyword evidence="10" id="KW-1185">Reference proteome</keyword>
<evidence type="ECO:0000256" key="7">
    <source>
        <dbReference type="ARBA" id="ARBA00023239"/>
    </source>
</evidence>
<feature type="region of interest" description="Disordered" evidence="8">
    <location>
        <begin position="21"/>
        <end position="40"/>
    </location>
</feature>
<evidence type="ECO:0000256" key="4">
    <source>
        <dbReference type="ARBA" id="ARBA00022801"/>
    </source>
</evidence>
<name>A0A2V3IKF6_9FLOR</name>
<dbReference type="EMBL" id="NBIV01000158">
    <property type="protein sequence ID" value="PXF42575.1"/>
    <property type="molecule type" value="Genomic_DNA"/>
</dbReference>
<evidence type="ECO:0000256" key="1">
    <source>
        <dbReference type="ARBA" id="ARBA00008136"/>
    </source>
</evidence>
<dbReference type="InterPro" id="IPR003738">
    <property type="entry name" value="SRAP"/>
</dbReference>
<evidence type="ECO:0000256" key="6">
    <source>
        <dbReference type="ARBA" id="ARBA00023125"/>
    </source>
</evidence>
<dbReference type="GO" id="GO:0008233">
    <property type="term" value="F:peptidase activity"/>
    <property type="evidence" value="ECO:0007669"/>
    <property type="project" value="UniProtKB-KW"/>
</dbReference>
<dbReference type="GO" id="GO:0106300">
    <property type="term" value="P:protein-DNA covalent cross-linking repair"/>
    <property type="evidence" value="ECO:0007669"/>
    <property type="project" value="InterPro"/>
</dbReference>
<comment type="similarity">
    <text evidence="1">Belongs to the SOS response-associated peptidase family.</text>
</comment>
<dbReference type="AlphaFoldDB" id="A0A2V3IKF6"/>
<protein>
    <submittedName>
        <fullName evidence="9">Putative SOS response-associated peptidase yoqW</fullName>
    </submittedName>
</protein>
<keyword evidence="6" id="KW-0238">DNA-binding</keyword>
<dbReference type="Pfam" id="PF02586">
    <property type="entry name" value="SRAP"/>
    <property type="match status" value="1"/>
</dbReference>
<dbReference type="PANTHER" id="PTHR13604:SF0">
    <property type="entry name" value="ABASIC SITE PROCESSING PROTEIN HMCES"/>
    <property type="match status" value="1"/>
</dbReference>
<dbReference type="OrthoDB" id="2111841at2759"/>
<keyword evidence="5" id="KW-0190">Covalent protein-DNA linkage</keyword>
<dbReference type="InterPro" id="IPR036590">
    <property type="entry name" value="SRAP-like"/>
</dbReference>
<dbReference type="PANTHER" id="PTHR13604">
    <property type="entry name" value="DC12-RELATED"/>
    <property type="match status" value="1"/>
</dbReference>
<accession>A0A2V3IKF6</accession>
<dbReference type="SUPFAM" id="SSF143081">
    <property type="entry name" value="BB1717-like"/>
    <property type="match status" value="1"/>
</dbReference>
<dbReference type="Proteomes" id="UP000247409">
    <property type="component" value="Unassembled WGS sequence"/>
</dbReference>
<dbReference type="Gene3D" id="3.90.1680.10">
    <property type="entry name" value="SOS response associated peptidase-like"/>
    <property type="match status" value="1"/>
</dbReference>